<dbReference type="GO" id="GO:0098552">
    <property type="term" value="C:side of membrane"/>
    <property type="evidence" value="ECO:0007669"/>
    <property type="project" value="UniProtKB-KW"/>
</dbReference>
<dbReference type="Pfam" id="PF00194">
    <property type="entry name" value="Carb_anhydrase"/>
    <property type="match status" value="1"/>
</dbReference>
<dbReference type="GO" id="GO:0008270">
    <property type="term" value="F:zinc ion binding"/>
    <property type="evidence" value="ECO:0007669"/>
    <property type="project" value="UniProtKB-UniRule"/>
</dbReference>
<dbReference type="CTD" id="762"/>
<dbReference type="RefSeq" id="XP_020017156.2">
    <property type="nucleotide sequence ID" value="XM_020161567.2"/>
</dbReference>
<accession>A0A8B7UC98</accession>
<organism evidence="2">
    <name type="scientific">Castor canadensis</name>
    <name type="common">American beaver</name>
    <dbReference type="NCBI Taxonomy" id="51338"/>
    <lineage>
        <taxon>Eukaryota</taxon>
        <taxon>Metazoa</taxon>
        <taxon>Chordata</taxon>
        <taxon>Craniata</taxon>
        <taxon>Vertebrata</taxon>
        <taxon>Euteleostomi</taxon>
        <taxon>Mammalia</taxon>
        <taxon>Eutheria</taxon>
        <taxon>Euarchontoglires</taxon>
        <taxon>Glires</taxon>
        <taxon>Rodentia</taxon>
        <taxon>Castorimorpha</taxon>
        <taxon>Castoridae</taxon>
        <taxon>Castor</taxon>
    </lineage>
</organism>
<dbReference type="SMART" id="SM01057">
    <property type="entry name" value="Carb_anhydrase"/>
    <property type="match status" value="1"/>
</dbReference>
<proteinExistence type="predicted"/>
<dbReference type="PROSITE" id="PS00162">
    <property type="entry name" value="ALPHA_CA_1"/>
    <property type="match status" value="1"/>
</dbReference>
<dbReference type="PROSITE" id="PS51144">
    <property type="entry name" value="ALPHA_CA_2"/>
    <property type="match status" value="1"/>
</dbReference>
<name>A0A8B7UC98_CASCN</name>
<dbReference type="InterPro" id="IPR023561">
    <property type="entry name" value="Carbonic_anhydrase_a-class"/>
</dbReference>
<dbReference type="GO" id="GO:0005886">
    <property type="term" value="C:plasma membrane"/>
    <property type="evidence" value="ECO:0007669"/>
    <property type="project" value="UniProtKB-SubCell"/>
</dbReference>
<dbReference type="PANTHER" id="PTHR18952:SF95">
    <property type="entry name" value="CARBONIC ANHYDRASE 4"/>
    <property type="match status" value="1"/>
</dbReference>
<dbReference type="InterPro" id="IPR041874">
    <property type="entry name" value="CA4/CA15"/>
</dbReference>
<dbReference type="OrthoDB" id="429145at2759"/>
<dbReference type="InterPro" id="IPR018338">
    <property type="entry name" value="Carbonic_anhydrase_a-class_CS"/>
</dbReference>
<dbReference type="GO" id="GO:0004089">
    <property type="term" value="F:carbonate dehydratase activity"/>
    <property type="evidence" value="ECO:0007669"/>
    <property type="project" value="UniProtKB-UniRule"/>
</dbReference>
<dbReference type="Gene3D" id="3.10.200.10">
    <property type="entry name" value="Alpha carbonic anhydrase"/>
    <property type="match status" value="1"/>
</dbReference>
<dbReference type="KEGG" id="ccan:109684947"/>
<dbReference type="InterPro" id="IPR036398">
    <property type="entry name" value="CA_dom_sf"/>
</dbReference>
<dbReference type="InterPro" id="IPR001148">
    <property type="entry name" value="CA_dom"/>
</dbReference>
<sequence length="316" mass="35617">MQLLLALLALASAGTLAYAGDLASESHWCYEIQTKESNYSCLGPDQWPGNCQKSRQSPINIVTSKAKLNRSLDHFSFSGYDKKQKWTAKNNGHSVMVSLGNEVSIAGGGLAAKYRATQLHLHWSQELDRGSEHSLDGEHFAMEMHIVHEKETGTSNKEEEQNSEDKIAVLAFLVERGDKMNKGFQPLVEALSSIPKPDMSTVMESSSLLDLLPEEEKLKDYFRYLGSLTTPTCDETVIWTLFKEPIQLHRDQILAFSQKLFYDEEQKLNMTDNVRPLQRLGNREVFRSRAPGQLLPLPLPTLWVSMLTCLKVGFLL</sequence>
<evidence type="ECO:0000313" key="1">
    <source>
        <dbReference type="Proteomes" id="UP001732720"/>
    </source>
</evidence>
<dbReference type="FunFam" id="3.10.200.10:FF:000003">
    <property type="entry name" value="Carbonic anhydrase 12"/>
    <property type="match status" value="1"/>
</dbReference>
<evidence type="ECO:0000313" key="2">
    <source>
        <dbReference type="RefSeq" id="XP_020017156.2"/>
    </source>
</evidence>
<reference evidence="2" key="1">
    <citation type="submission" date="2025-08" db="UniProtKB">
        <authorList>
            <consortium name="RefSeq"/>
        </authorList>
    </citation>
    <scope>IDENTIFICATION</scope>
</reference>
<dbReference type="PANTHER" id="PTHR18952">
    <property type="entry name" value="CARBONIC ANHYDRASE"/>
    <property type="match status" value="1"/>
</dbReference>
<dbReference type="SUPFAM" id="SSF51069">
    <property type="entry name" value="Carbonic anhydrase"/>
    <property type="match status" value="1"/>
</dbReference>
<dbReference type="CDD" id="cd03117">
    <property type="entry name" value="alpha_CA_IV_XV_like"/>
    <property type="match status" value="1"/>
</dbReference>
<gene>
    <name evidence="2" type="primary">Ca4</name>
</gene>
<dbReference type="Proteomes" id="UP001732720">
    <property type="component" value="Chromosome 11"/>
</dbReference>
<keyword evidence="1" id="KW-1185">Reference proteome</keyword>
<protein>
    <submittedName>
        <fullName evidence="2">Carbonic anhydrase 4 isoform X1</fullName>
    </submittedName>
</protein>